<organism evidence="2 3">
    <name type="scientific">Noviluteimonas gilva</name>
    <dbReference type="NCBI Taxonomy" id="2682097"/>
    <lineage>
        <taxon>Bacteria</taxon>
        <taxon>Pseudomonadati</taxon>
        <taxon>Pseudomonadota</taxon>
        <taxon>Gammaproteobacteria</taxon>
        <taxon>Lysobacterales</taxon>
        <taxon>Lysobacteraceae</taxon>
        <taxon>Noviluteimonas</taxon>
    </lineage>
</organism>
<feature type="transmembrane region" description="Helical" evidence="1">
    <location>
        <begin position="223"/>
        <end position="243"/>
    </location>
</feature>
<dbReference type="Pfam" id="PF11168">
    <property type="entry name" value="DUF2955"/>
    <property type="match status" value="1"/>
</dbReference>
<dbReference type="AlphaFoldDB" id="A0A7C9HRJ2"/>
<feature type="transmembrane region" description="Helical" evidence="1">
    <location>
        <begin position="135"/>
        <end position="154"/>
    </location>
</feature>
<accession>A0A7C9HRJ2</accession>
<name>A0A7C9HRJ2_9GAMM</name>
<feature type="transmembrane region" description="Helical" evidence="1">
    <location>
        <begin position="56"/>
        <end position="76"/>
    </location>
</feature>
<keyword evidence="1" id="KW-1133">Transmembrane helix</keyword>
<reference evidence="2 3" key="1">
    <citation type="submission" date="2019-12" db="EMBL/GenBank/DDBJ databases">
        <authorList>
            <person name="Xu J."/>
        </authorList>
    </citation>
    <scope>NUCLEOTIDE SEQUENCE [LARGE SCALE GENOMIC DNA]</scope>
    <source>
        <strain evidence="2 3">HX-5-24</strain>
    </source>
</reference>
<comment type="caution">
    <text evidence="2">The sequence shown here is derived from an EMBL/GenBank/DDBJ whole genome shotgun (WGS) entry which is preliminary data.</text>
</comment>
<feature type="transmembrane region" description="Helical" evidence="1">
    <location>
        <begin position="82"/>
        <end position="97"/>
    </location>
</feature>
<keyword evidence="1" id="KW-0812">Transmembrane</keyword>
<dbReference type="PROSITE" id="PS51257">
    <property type="entry name" value="PROKAR_LIPOPROTEIN"/>
    <property type="match status" value="1"/>
</dbReference>
<dbReference type="EMBL" id="WOXT01000001">
    <property type="protein sequence ID" value="MUV13691.1"/>
    <property type="molecule type" value="Genomic_DNA"/>
</dbReference>
<feature type="transmembrane region" description="Helical" evidence="1">
    <location>
        <begin position="249"/>
        <end position="269"/>
    </location>
</feature>
<feature type="transmembrane region" description="Helical" evidence="1">
    <location>
        <begin position="276"/>
        <end position="293"/>
    </location>
</feature>
<dbReference type="Proteomes" id="UP000479692">
    <property type="component" value="Unassembled WGS sequence"/>
</dbReference>
<dbReference type="RefSeq" id="WP_156640872.1">
    <property type="nucleotide sequence ID" value="NZ_WOXT01000001.1"/>
</dbReference>
<evidence type="ECO:0000256" key="1">
    <source>
        <dbReference type="SAM" id="Phobius"/>
    </source>
</evidence>
<keyword evidence="3" id="KW-1185">Reference proteome</keyword>
<evidence type="ECO:0000313" key="3">
    <source>
        <dbReference type="Proteomes" id="UP000479692"/>
    </source>
</evidence>
<dbReference type="InterPro" id="IPR022604">
    <property type="entry name" value="DUF2955"/>
</dbReference>
<proteinExistence type="predicted"/>
<keyword evidence="1" id="KW-0472">Membrane</keyword>
<feature type="transmembrane region" description="Helical" evidence="1">
    <location>
        <begin position="109"/>
        <end position="129"/>
    </location>
</feature>
<feature type="transmembrane region" description="Helical" evidence="1">
    <location>
        <begin position="191"/>
        <end position="211"/>
    </location>
</feature>
<feature type="transmembrane region" description="Helical" evidence="1">
    <location>
        <begin position="299"/>
        <end position="324"/>
    </location>
</feature>
<feature type="transmembrane region" description="Helical" evidence="1">
    <location>
        <begin position="7"/>
        <end position="24"/>
    </location>
</feature>
<gene>
    <name evidence="2" type="ORF">GN331_05650</name>
</gene>
<sequence length="334" mass="35350">MKQDRAQWHATLRFAVGVTVAFVACELLRWSPSFLAAALTVALLGNLPVRLSPKLAIGLLISISFAALLAFLLSVWFRDTPVILFGLLGLCVLLAYHKMLGGGSPLPPLLMLICLAVIPVIALTAPPYAHVLPLALVRGMLVALAVIALVWIVWPEPIPPKPPAPPPVLAASPLSLALRATAVILPLMLVYLLFGLVDVLPVMIATVMLVANFDPGRGRLHALGMVAGNFVGGLMGFLMHAVLLTTPNVPFLATLLFVVTLAFGARIAVGGSLLPVYVITCNAMLIIFGQAIAEGSSSLSLWLVRLFQFSVAGAFAVVMMGFAWHRVPRPAASA</sequence>
<protein>
    <submittedName>
        <fullName evidence="2">DUF2955 domain-containing protein</fullName>
    </submittedName>
</protein>
<evidence type="ECO:0000313" key="2">
    <source>
        <dbReference type="EMBL" id="MUV13691.1"/>
    </source>
</evidence>